<sequence>MDWNDNPKFIYEKEPSLDILCIDCKSFYSSVECVERGLNPLTTKLVVMSYPSDNPEERGSGLILASSPAAKKEYGISNVSRARDLPFPYPDDLIIAAPRMSYYMKKNMEINNVYRKYADENNHSVFSVDETFLDVTDSLKLYGCTTADELARIIQIDVCRTTGIYTTVGIGENCWLAKAALDLYM</sequence>
<comment type="similarity">
    <text evidence="1">Belongs to the DNA polymerase type-Y family.</text>
</comment>
<evidence type="ECO:0000259" key="4">
    <source>
        <dbReference type="PROSITE" id="PS50173"/>
    </source>
</evidence>
<protein>
    <recommendedName>
        <fullName evidence="4">UmuC domain-containing protein</fullName>
    </recommendedName>
</protein>
<gene>
    <name evidence="5" type="ORF">RV04_GL001212</name>
</gene>
<feature type="domain" description="UmuC" evidence="4">
    <location>
        <begin position="19"/>
        <end position="185"/>
    </location>
</feature>
<dbReference type="AlphaFoldDB" id="A0A1L8TA93"/>
<proteinExistence type="inferred from homology"/>
<dbReference type="GO" id="GO:0003887">
    <property type="term" value="F:DNA-directed DNA polymerase activity"/>
    <property type="evidence" value="ECO:0007669"/>
    <property type="project" value="UniProtKB-KW"/>
</dbReference>
<dbReference type="GO" id="GO:0042276">
    <property type="term" value="P:error-prone translesion synthesis"/>
    <property type="evidence" value="ECO:0007669"/>
    <property type="project" value="TreeGrafter"/>
</dbReference>
<dbReference type="PROSITE" id="PS50173">
    <property type="entry name" value="UMUC"/>
    <property type="match status" value="1"/>
</dbReference>
<evidence type="ECO:0000256" key="3">
    <source>
        <dbReference type="ARBA" id="ARBA00022932"/>
    </source>
</evidence>
<reference evidence="5 6" key="1">
    <citation type="submission" date="2014-12" db="EMBL/GenBank/DDBJ databases">
        <title>Draft genome sequences of 29 type strains of Enterococci.</title>
        <authorList>
            <person name="Zhong Z."/>
            <person name="Sun Z."/>
            <person name="Liu W."/>
            <person name="Zhang W."/>
            <person name="Zhang H."/>
        </authorList>
    </citation>
    <scope>NUCLEOTIDE SEQUENCE [LARGE SCALE GENOMIC DNA]</scope>
    <source>
        <strain evidence="5 6">DSM 17122</strain>
    </source>
</reference>
<dbReference type="PANTHER" id="PTHR11076">
    <property type="entry name" value="DNA REPAIR POLYMERASE UMUC / TRANSFERASE FAMILY MEMBER"/>
    <property type="match status" value="1"/>
</dbReference>
<keyword evidence="3" id="KW-0239">DNA-directed DNA polymerase</keyword>
<dbReference type="Pfam" id="PF00817">
    <property type="entry name" value="IMS"/>
    <property type="match status" value="1"/>
</dbReference>
<comment type="caution">
    <text evidence="5">The sequence shown here is derived from an EMBL/GenBank/DDBJ whole genome shotgun (WGS) entry which is preliminary data.</text>
</comment>
<dbReference type="Proteomes" id="UP000182077">
    <property type="component" value="Unassembled WGS sequence"/>
</dbReference>
<dbReference type="PANTHER" id="PTHR11076:SF35">
    <property type="entry name" value="DNA REPAIR PROTEIN HOMOLOG YOBH"/>
    <property type="match status" value="1"/>
</dbReference>
<dbReference type="STRING" id="249189.RV04_GL001212"/>
<evidence type="ECO:0000313" key="6">
    <source>
        <dbReference type="Proteomes" id="UP000182077"/>
    </source>
</evidence>
<dbReference type="InterPro" id="IPR050116">
    <property type="entry name" value="DNA_polymerase-Y"/>
</dbReference>
<organism evidence="5 6">
    <name type="scientific">Enterococcus hermanniensis</name>
    <dbReference type="NCBI Taxonomy" id="249189"/>
    <lineage>
        <taxon>Bacteria</taxon>
        <taxon>Bacillati</taxon>
        <taxon>Bacillota</taxon>
        <taxon>Bacilli</taxon>
        <taxon>Lactobacillales</taxon>
        <taxon>Enterococcaceae</taxon>
        <taxon>Enterococcus</taxon>
    </lineage>
</organism>
<name>A0A1L8TA93_9ENTE</name>
<dbReference type="Gene3D" id="3.30.70.270">
    <property type="match status" value="1"/>
</dbReference>
<dbReference type="InterPro" id="IPR001126">
    <property type="entry name" value="UmuC"/>
</dbReference>
<dbReference type="InterPro" id="IPR043128">
    <property type="entry name" value="Rev_trsase/Diguanyl_cyclase"/>
</dbReference>
<keyword evidence="3" id="KW-0548">Nucleotidyltransferase</keyword>
<dbReference type="GO" id="GO:0005829">
    <property type="term" value="C:cytosol"/>
    <property type="evidence" value="ECO:0007669"/>
    <property type="project" value="TreeGrafter"/>
</dbReference>
<evidence type="ECO:0000256" key="2">
    <source>
        <dbReference type="ARBA" id="ARBA00022457"/>
    </source>
</evidence>
<evidence type="ECO:0000256" key="1">
    <source>
        <dbReference type="ARBA" id="ARBA00010945"/>
    </source>
</evidence>
<keyword evidence="3" id="KW-0808">Transferase</keyword>
<accession>A0A1L8TA93</accession>
<dbReference type="Gene3D" id="3.40.1170.60">
    <property type="match status" value="1"/>
</dbReference>
<dbReference type="GO" id="GO:0006281">
    <property type="term" value="P:DNA repair"/>
    <property type="evidence" value="ECO:0007669"/>
    <property type="project" value="InterPro"/>
</dbReference>
<keyword evidence="6" id="KW-1185">Reference proteome</keyword>
<dbReference type="InterPro" id="IPR043502">
    <property type="entry name" value="DNA/RNA_pol_sf"/>
</dbReference>
<dbReference type="GO" id="GO:0009432">
    <property type="term" value="P:SOS response"/>
    <property type="evidence" value="ECO:0007669"/>
    <property type="project" value="TreeGrafter"/>
</dbReference>
<evidence type="ECO:0000313" key="5">
    <source>
        <dbReference type="EMBL" id="OJG41177.1"/>
    </source>
</evidence>
<keyword evidence="2" id="KW-0515">Mutator protein</keyword>
<dbReference type="EMBL" id="JXKQ01000025">
    <property type="protein sequence ID" value="OJG41177.1"/>
    <property type="molecule type" value="Genomic_DNA"/>
</dbReference>
<dbReference type="SUPFAM" id="SSF56672">
    <property type="entry name" value="DNA/RNA polymerases"/>
    <property type="match status" value="1"/>
</dbReference>